<keyword evidence="2" id="KW-0547">Nucleotide-binding</keyword>
<evidence type="ECO:0000313" key="6">
    <source>
        <dbReference type="Proteomes" id="UP000032233"/>
    </source>
</evidence>
<dbReference type="EMBL" id="AZAC01000020">
    <property type="protein sequence ID" value="KIX12964.1"/>
    <property type="molecule type" value="Genomic_DNA"/>
</dbReference>
<evidence type="ECO:0000313" key="5">
    <source>
        <dbReference type="EMBL" id="KIX12964.1"/>
    </source>
</evidence>
<sequence length="257" mass="28927">MTLVTHNLGFSYGGKQVLSQIEMELSPGRMVCLAGPNGSGKSTLLRCLDRILRPKQGQVLIDNQDIKSLAPREQARRVAYVPQSASQNLHFTVFEAVMMGRKPFLDFRVKEDDRREVHRVLAMMNLKEMADRFYDELSGGERQKVLIARALAQGSQILLLDEPTSNLDLRYQLEVAELLTRLKKEHNLILVLALHDLNLAARYADHVVMLHQGGIFAQGSAAEVLNRENIRVVYGVEARVYMEEDGRPAVKPLRPAA</sequence>
<reference evidence="5 6" key="1">
    <citation type="submission" date="2013-11" db="EMBL/GenBank/DDBJ databases">
        <title>Metagenomic analysis of a methanogenic consortium involved in long chain n-alkane degradation.</title>
        <authorList>
            <person name="Davidova I.A."/>
            <person name="Callaghan A.V."/>
            <person name="Wawrik B."/>
            <person name="Pruitt S."/>
            <person name="Marks C."/>
            <person name="Duncan K.E."/>
            <person name="Suflita J.M."/>
        </authorList>
    </citation>
    <scope>NUCLEOTIDE SEQUENCE [LARGE SCALE GENOMIC DNA]</scope>
    <source>
        <strain evidence="5 6">SPR</strain>
    </source>
</reference>
<dbReference type="PROSITE" id="PS50893">
    <property type="entry name" value="ABC_TRANSPORTER_2"/>
    <property type="match status" value="1"/>
</dbReference>
<keyword evidence="1" id="KW-0813">Transport</keyword>
<dbReference type="InterPro" id="IPR027417">
    <property type="entry name" value="P-loop_NTPase"/>
</dbReference>
<dbReference type="Proteomes" id="UP000032233">
    <property type="component" value="Unassembled WGS sequence"/>
</dbReference>
<feature type="domain" description="ABC transporter" evidence="4">
    <location>
        <begin position="3"/>
        <end position="237"/>
    </location>
</feature>
<keyword evidence="6" id="KW-1185">Reference proteome</keyword>
<organism evidence="5 6">
    <name type="scientific">Dethiosulfatarculus sandiegensis</name>
    <dbReference type="NCBI Taxonomy" id="1429043"/>
    <lineage>
        <taxon>Bacteria</taxon>
        <taxon>Pseudomonadati</taxon>
        <taxon>Thermodesulfobacteriota</taxon>
        <taxon>Desulfarculia</taxon>
        <taxon>Desulfarculales</taxon>
        <taxon>Desulfarculaceae</taxon>
        <taxon>Dethiosulfatarculus</taxon>
    </lineage>
</organism>
<dbReference type="CDD" id="cd03214">
    <property type="entry name" value="ABC_Iron-Siderophores_B12_Hemin"/>
    <property type="match status" value="1"/>
</dbReference>
<dbReference type="Gene3D" id="3.40.50.300">
    <property type="entry name" value="P-loop containing nucleotide triphosphate hydrolases"/>
    <property type="match status" value="1"/>
</dbReference>
<proteinExistence type="predicted"/>
<dbReference type="FunFam" id="3.40.50.300:FF:000134">
    <property type="entry name" value="Iron-enterobactin ABC transporter ATP-binding protein"/>
    <property type="match status" value="1"/>
</dbReference>
<keyword evidence="3 5" id="KW-0067">ATP-binding</keyword>
<dbReference type="GO" id="GO:0005524">
    <property type="term" value="F:ATP binding"/>
    <property type="evidence" value="ECO:0007669"/>
    <property type="project" value="UniProtKB-KW"/>
</dbReference>
<dbReference type="FunCoup" id="A0A0D2J4A4">
    <property type="interactions" value="482"/>
</dbReference>
<dbReference type="GO" id="GO:0016887">
    <property type="term" value="F:ATP hydrolysis activity"/>
    <property type="evidence" value="ECO:0007669"/>
    <property type="project" value="InterPro"/>
</dbReference>
<dbReference type="RefSeq" id="WP_044349919.1">
    <property type="nucleotide sequence ID" value="NZ_AZAC01000020.1"/>
</dbReference>
<dbReference type="PROSITE" id="PS00211">
    <property type="entry name" value="ABC_TRANSPORTER_1"/>
    <property type="match status" value="1"/>
</dbReference>
<dbReference type="STRING" id="1429043.X474_16185"/>
<dbReference type="SUPFAM" id="SSF52540">
    <property type="entry name" value="P-loop containing nucleoside triphosphate hydrolases"/>
    <property type="match status" value="1"/>
</dbReference>
<dbReference type="AlphaFoldDB" id="A0A0D2J4A4"/>
<evidence type="ECO:0000259" key="4">
    <source>
        <dbReference type="PROSITE" id="PS50893"/>
    </source>
</evidence>
<gene>
    <name evidence="5" type="ORF">X474_16185</name>
</gene>
<dbReference type="InterPro" id="IPR003439">
    <property type="entry name" value="ABC_transporter-like_ATP-bd"/>
</dbReference>
<comment type="caution">
    <text evidence="5">The sequence shown here is derived from an EMBL/GenBank/DDBJ whole genome shotgun (WGS) entry which is preliminary data.</text>
</comment>
<dbReference type="InParanoid" id="A0A0D2J4A4"/>
<evidence type="ECO:0000256" key="3">
    <source>
        <dbReference type="ARBA" id="ARBA00022840"/>
    </source>
</evidence>
<dbReference type="Pfam" id="PF00005">
    <property type="entry name" value="ABC_tran"/>
    <property type="match status" value="1"/>
</dbReference>
<name>A0A0D2J4A4_9BACT</name>
<dbReference type="PANTHER" id="PTHR42794">
    <property type="entry name" value="HEMIN IMPORT ATP-BINDING PROTEIN HMUV"/>
    <property type="match status" value="1"/>
</dbReference>
<dbReference type="SMART" id="SM00382">
    <property type="entry name" value="AAA"/>
    <property type="match status" value="1"/>
</dbReference>
<dbReference type="InterPro" id="IPR003593">
    <property type="entry name" value="AAA+_ATPase"/>
</dbReference>
<evidence type="ECO:0000256" key="1">
    <source>
        <dbReference type="ARBA" id="ARBA00022448"/>
    </source>
</evidence>
<protein>
    <submittedName>
        <fullName evidence="5">Iron ABC transporter ATP-binding protein</fullName>
    </submittedName>
</protein>
<dbReference type="OrthoDB" id="9809450at2"/>
<dbReference type="PANTHER" id="PTHR42794:SF2">
    <property type="entry name" value="ABC TRANSPORTER ATP-BINDING PROTEIN"/>
    <property type="match status" value="1"/>
</dbReference>
<evidence type="ECO:0000256" key="2">
    <source>
        <dbReference type="ARBA" id="ARBA00022741"/>
    </source>
</evidence>
<dbReference type="InterPro" id="IPR017871">
    <property type="entry name" value="ABC_transporter-like_CS"/>
</dbReference>
<accession>A0A0D2J4A4</accession>